<evidence type="ECO:0000256" key="2">
    <source>
        <dbReference type="SAM" id="MobiDB-lite"/>
    </source>
</evidence>
<keyword evidence="4" id="KW-1185">Reference proteome</keyword>
<dbReference type="AlphaFoldDB" id="A0A2H3NQV1"/>
<accession>A0A2H3NQV1</accession>
<dbReference type="Gene3D" id="1.20.5.170">
    <property type="match status" value="1"/>
</dbReference>
<dbReference type="GO" id="GO:0003924">
    <property type="term" value="F:GTPase activity"/>
    <property type="evidence" value="ECO:0007669"/>
    <property type="project" value="InterPro"/>
</dbReference>
<dbReference type="CDD" id="cd03114">
    <property type="entry name" value="MMAA-like"/>
    <property type="match status" value="1"/>
</dbReference>
<dbReference type="OrthoDB" id="9778292at2"/>
<evidence type="ECO:0000313" key="3">
    <source>
        <dbReference type="EMBL" id="PEN09452.1"/>
    </source>
</evidence>
<dbReference type="InterPro" id="IPR027417">
    <property type="entry name" value="P-loop_NTPase"/>
</dbReference>
<proteinExistence type="inferred from homology"/>
<comment type="caution">
    <text evidence="3">The sequence shown here is derived from an EMBL/GenBank/DDBJ whole genome shotgun (WGS) entry which is preliminary data.</text>
</comment>
<dbReference type="RefSeq" id="WP_098060850.1">
    <property type="nucleotide sequence ID" value="NZ_PDEP01000001.1"/>
</dbReference>
<feature type="region of interest" description="Disordered" evidence="2">
    <location>
        <begin position="1"/>
        <end position="32"/>
    </location>
</feature>
<reference evidence="3 4" key="1">
    <citation type="submission" date="2017-10" db="EMBL/GenBank/DDBJ databases">
        <title>Draft genome of Longimonas halophila.</title>
        <authorList>
            <person name="Goh K.M."/>
            <person name="Shamsir M.S."/>
            <person name="Lim S.W."/>
        </authorList>
    </citation>
    <scope>NUCLEOTIDE SEQUENCE [LARGE SCALE GENOMIC DNA]</scope>
    <source>
        <strain evidence="3 4">KCTC 42399</strain>
    </source>
</reference>
<dbReference type="PANTHER" id="PTHR23408:SF3">
    <property type="entry name" value="METHYLMALONIC ACIDURIA TYPE A PROTEIN, MITOCHONDRIAL"/>
    <property type="match status" value="1"/>
</dbReference>
<dbReference type="InterPro" id="IPR005129">
    <property type="entry name" value="GTPase_ArgK"/>
</dbReference>
<dbReference type="EMBL" id="PDEP01000001">
    <property type="protein sequence ID" value="PEN09452.1"/>
    <property type="molecule type" value="Genomic_DNA"/>
</dbReference>
<dbReference type="SUPFAM" id="SSF52540">
    <property type="entry name" value="P-loop containing nucleoside triphosphate hydrolases"/>
    <property type="match status" value="1"/>
</dbReference>
<dbReference type="NCBIfam" id="NF006958">
    <property type="entry name" value="PRK09435.1"/>
    <property type="match status" value="1"/>
</dbReference>
<dbReference type="GO" id="GO:0005525">
    <property type="term" value="F:GTP binding"/>
    <property type="evidence" value="ECO:0007669"/>
    <property type="project" value="InterPro"/>
</dbReference>
<dbReference type="Pfam" id="PF03308">
    <property type="entry name" value="MeaB"/>
    <property type="match status" value="1"/>
</dbReference>
<dbReference type="GO" id="GO:0005737">
    <property type="term" value="C:cytoplasm"/>
    <property type="evidence" value="ECO:0007669"/>
    <property type="project" value="TreeGrafter"/>
</dbReference>
<gene>
    <name evidence="3" type="ORF">CRI93_01620</name>
</gene>
<dbReference type="Gene3D" id="3.40.50.300">
    <property type="entry name" value="P-loop containing nucleotide triphosphate hydrolases"/>
    <property type="match status" value="1"/>
</dbReference>
<protein>
    <submittedName>
        <fullName evidence="3">Methylmalonyl Co-A mutase-associated GTPase MeaB</fullName>
    </submittedName>
</protein>
<evidence type="ECO:0000313" key="4">
    <source>
        <dbReference type="Proteomes" id="UP000221024"/>
    </source>
</evidence>
<dbReference type="Proteomes" id="UP000221024">
    <property type="component" value="Unassembled WGS sequence"/>
</dbReference>
<dbReference type="Gene3D" id="1.10.287.130">
    <property type="match status" value="1"/>
</dbReference>
<evidence type="ECO:0000256" key="1">
    <source>
        <dbReference type="ARBA" id="ARBA00009625"/>
    </source>
</evidence>
<organism evidence="3 4">
    <name type="scientific">Longimonas halophila</name>
    <dbReference type="NCBI Taxonomy" id="1469170"/>
    <lineage>
        <taxon>Bacteria</taxon>
        <taxon>Pseudomonadati</taxon>
        <taxon>Rhodothermota</taxon>
        <taxon>Rhodothermia</taxon>
        <taxon>Rhodothermales</taxon>
        <taxon>Salisaetaceae</taxon>
        <taxon>Longimonas</taxon>
    </lineage>
</organism>
<dbReference type="NCBIfam" id="TIGR00750">
    <property type="entry name" value="lao"/>
    <property type="match status" value="1"/>
</dbReference>
<name>A0A2H3NQV1_9BACT</name>
<comment type="similarity">
    <text evidence="1">Belongs to the SIMIBI class G3E GTPase family. ArgK/MeaB subfamily.</text>
</comment>
<dbReference type="PANTHER" id="PTHR23408">
    <property type="entry name" value="METHYLMALONYL-COA MUTASE"/>
    <property type="match status" value="1"/>
</dbReference>
<sequence>MSDADSALSEHRAERAASSMNPNLKRHVQSTQQFETEDYLRGLRNRNRVMLSRAITLIESTRPDDQKQARTVLDACASARTNSIRIGITGIPGVGKSTFIEALGLHLADSGKQVAVLTVDPSSERSRGSILGDKTRMPKLATHENAFIRPSPTGGSLGGVARTTRETILLCEAAGFTHILVETVGVGQSETAVHAMVDCFLLLALAHTGDELQGIKRGIMEMADAIVINKADAHEDTVVQQTRQTLRQALQLLPERTSGWTPPVLTCSALKSNGIADVWQAVRDCIDHLRKTGAFEERRARQARHWLRATIDHALQQDFYANDRVQQALPDLEDDVASGTRSAYTAAQRLLELYRSPEDKA</sequence>